<organism evidence="3 4">
    <name type="scientific">Jiangella ureilytica</name>
    <dbReference type="NCBI Taxonomy" id="2530374"/>
    <lineage>
        <taxon>Bacteria</taxon>
        <taxon>Bacillati</taxon>
        <taxon>Actinomycetota</taxon>
        <taxon>Actinomycetes</taxon>
        <taxon>Jiangellales</taxon>
        <taxon>Jiangellaceae</taxon>
        <taxon>Jiangella</taxon>
    </lineage>
</organism>
<feature type="signal peptide" evidence="1">
    <location>
        <begin position="1"/>
        <end position="26"/>
    </location>
</feature>
<comment type="caution">
    <text evidence="3">The sequence shown here is derived from an EMBL/GenBank/DDBJ whole genome shotgun (WGS) entry which is preliminary data.</text>
</comment>
<evidence type="ECO:0000256" key="1">
    <source>
        <dbReference type="SAM" id="SignalP"/>
    </source>
</evidence>
<proteinExistence type="predicted"/>
<keyword evidence="1" id="KW-0732">Signal</keyword>
<dbReference type="Pfam" id="PF24837">
    <property type="entry name" value="AMIN-like"/>
    <property type="match status" value="1"/>
</dbReference>
<evidence type="ECO:0000259" key="2">
    <source>
        <dbReference type="Pfam" id="PF24837"/>
    </source>
</evidence>
<protein>
    <recommendedName>
        <fullName evidence="2">AMIN-like domain-containing protein</fullName>
    </recommendedName>
</protein>
<feature type="domain" description="AMIN-like" evidence="2">
    <location>
        <begin position="48"/>
        <end position="178"/>
    </location>
</feature>
<gene>
    <name evidence="3" type="ORF">E1212_18990</name>
</gene>
<dbReference type="InterPro" id="IPR056303">
    <property type="entry name" value="AMIN-like"/>
</dbReference>
<evidence type="ECO:0000313" key="3">
    <source>
        <dbReference type="EMBL" id="TDC49181.1"/>
    </source>
</evidence>
<dbReference type="Proteomes" id="UP000295621">
    <property type="component" value="Unassembled WGS sequence"/>
</dbReference>
<name>A0A4R4RI36_9ACTN</name>
<evidence type="ECO:0000313" key="4">
    <source>
        <dbReference type="Proteomes" id="UP000295621"/>
    </source>
</evidence>
<keyword evidence="4" id="KW-1185">Reference proteome</keyword>
<dbReference type="EMBL" id="SMKL01000045">
    <property type="protein sequence ID" value="TDC49181.1"/>
    <property type="molecule type" value="Genomic_DNA"/>
</dbReference>
<dbReference type="AlphaFoldDB" id="A0A4R4RI36"/>
<accession>A0A4R4RI36</accession>
<sequence length="180" mass="19083">MRRTIAVLIALLAAVLASMVAPAASAAPYCGIRWGSLPERAAATETAPLVDVRAGRHTCFDRLVLDVAGDADGYSVRYVSAVRMDGSGQLVPLRGGAYLEVVAIAPAHDSAGRPTYRPADPRELVAVSGWRTFRQVAWAGSFEGQTTIGLGVRARLPFRAFTLDGPGAGSRLVIDVAHRW</sequence>
<reference evidence="3 4" key="1">
    <citation type="submission" date="2019-02" db="EMBL/GenBank/DDBJ databases">
        <title>Draft genome sequences of novel Actinobacteria.</title>
        <authorList>
            <person name="Sahin N."/>
            <person name="Ay H."/>
            <person name="Saygin H."/>
        </authorList>
    </citation>
    <scope>NUCLEOTIDE SEQUENCE [LARGE SCALE GENOMIC DNA]</scope>
    <source>
        <strain evidence="3 4">KC603</strain>
    </source>
</reference>
<dbReference type="RefSeq" id="WP_131985299.1">
    <property type="nucleotide sequence ID" value="NZ_SMKL01000045.1"/>
</dbReference>
<dbReference type="OrthoDB" id="3393679at2"/>
<feature type="chain" id="PRO_5020881653" description="AMIN-like domain-containing protein" evidence="1">
    <location>
        <begin position="27"/>
        <end position="180"/>
    </location>
</feature>